<organism evidence="1 2">
    <name type="scientific">Dentiscutata erythropus</name>
    <dbReference type="NCBI Taxonomy" id="1348616"/>
    <lineage>
        <taxon>Eukaryota</taxon>
        <taxon>Fungi</taxon>
        <taxon>Fungi incertae sedis</taxon>
        <taxon>Mucoromycota</taxon>
        <taxon>Glomeromycotina</taxon>
        <taxon>Glomeromycetes</taxon>
        <taxon>Diversisporales</taxon>
        <taxon>Gigasporaceae</taxon>
        <taxon>Dentiscutata</taxon>
    </lineage>
</organism>
<protein>
    <submittedName>
        <fullName evidence="1">8172_t:CDS:1</fullName>
    </submittedName>
</protein>
<comment type="caution">
    <text evidence="1">The sequence shown here is derived from an EMBL/GenBank/DDBJ whole genome shotgun (WGS) entry which is preliminary data.</text>
</comment>
<dbReference type="Proteomes" id="UP000789405">
    <property type="component" value="Unassembled WGS sequence"/>
</dbReference>
<dbReference type="AlphaFoldDB" id="A0A9N9BMF8"/>
<dbReference type="EMBL" id="CAJVPY010002746">
    <property type="protein sequence ID" value="CAG8570808.1"/>
    <property type="molecule type" value="Genomic_DNA"/>
</dbReference>
<keyword evidence="2" id="KW-1185">Reference proteome</keyword>
<gene>
    <name evidence="1" type="ORF">DERYTH_LOCUS6199</name>
</gene>
<sequence>MLSRSILKRKAFQLKAKTSIISNINSITWIVYHDTISIWKTLPFSSFSSRPSNFTTASMLHVKADISRIKINFMKHGIISSQHRSLFNETTLEHNNNEQIISKMTRQSRVTSEIKELRRKQQKFCDEHLNKDHVSLELLEDFPAWLDNLGLKFFAPCFKDKKWQDIIEMYALYLSVAK</sequence>
<evidence type="ECO:0000313" key="1">
    <source>
        <dbReference type="EMBL" id="CAG8570808.1"/>
    </source>
</evidence>
<accession>A0A9N9BMF8</accession>
<name>A0A9N9BMF8_9GLOM</name>
<evidence type="ECO:0000313" key="2">
    <source>
        <dbReference type="Proteomes" id="UP000789405"/>
    </source>
</evidence>
<dbReference type="InterPro" id="IPR013761">
    <property type="entry name" value="SAM/pointed_sf"/>
</dbReference>
<proteinExistence type="predicted"/>
<dbReference type="OrthoDB" id="2155283at2759"/>
<dbReference type="Gene3D" id="1.10.150.50">
    <property type="entry name" value="Transcription Factor, Ets-1"/>
    <property type="match status" value="1"/>
</dbReference>
<reference evidence="1" key="1">
    <citation type="submission" date="2021-06" db="EMBL/GenBank/DDBJ databases">
        <authorList>
            <person name="Kallberg Y."/>
            <person name="Tangrot J."/>
            <person name="Rosling A."/>
        </authorList>
    </citation>
    <scope>NUCLEOTIDE SEQUENCE</scope>
    <source>
        <strain evidence="1">MA453B</strain>
    </source>
</reference>